<dbReference type="GO" id="GO:0003700">
    <property type="term" value="F:DNA-binding transcription factor activity"/>
    <property type="evidence" value="ECO:0007669"/>
    <property type="project" value="InterPro"/>
</dbReference>
<dbReference type="InterPro" id="IPR050950">
    <property type="entry name" value="HTH-type_LysR_regulators"/>
</dbReference>
<dbReference type="PANTHER" id="PTHR30419">
    <property type="entry name" value="HTH-TYPE TRANSCRIPTIONAL REGULATOR YBHD"/>
    <property type="match status" value="1"/>
</dbReference>
<feature type="domain" description="HTH lysR-type" evidence="5">
    <location>
        <begin position="1"/>
        <end position="58"/>
    </location>
</feature>
<gene>
    <name evidence="6" type="ORF">H8S62_12370</name>
</gene>
<keyword evidence="3" id="KW-0238">DNA-binding</keyword>
<dbReference type="PRINTS" id="PR00039">
    <property type="entry name" value="HTHLYSR"/>
</dbReference>
<keyword evidence="7" id="KW-1185">Reference proteome</keyword>
<protein>
    <submittedName>
        <fullName evidence="6">LysR family transcriptional regulator</fullName>
    </submittedName>
</protein>
<reference evidence="6" key="1">
    <citation type="submission" date="2020-08" db="EMBL/GenBank/DDBJ databases">
        <title>Genome public.</title>
        <authorList>
            <person name="Liu C."/>
            <person name="Sun Q."/>
        </authorList>
    </citation>
    <scope>NUCLEOTIDE SEQUENCE</scope>
    <source>
        <strain evidence="6">NSJ-52</strain>
    </source>
</reference>
<dbReference type="PROSITE" id="PS50931">
    <property type="entry name" value="HTH_LYSR"/>
    <property type="match status" value="1"/>
</dbReference>
<dbReference type="InterPro" id="IPR005119">
    <property type="entry name" value="LysR_subst-bd"/>
</dbReference>
<dbReference type="RefSeq" id="WP_155148570.1">
    <property type="nucleotide sequence ID" value="NZ_JACOPQ010000009.1"/>
</dbReference>
<dbReference type="SUPFAM" id="SSF53850">
    <property type="entry name" value="Periplasmic binding protein-like II"/>
    <property type="match status" value="1"/>
</dbReference>
<dbReference type="InterPro" id="IPR036388">
    <property type="entry name" value="WH-like_DNA-bd_sf"/>
</dbReference>
<dbReference type="Gene3D" id="1.10.10.10">
    <property type="entry name" value="Winged helix-like DNA-binding domain superfamily/Winged helix DNA-binding domain"/>
    <property type="match status" value="1"/>
</dbReference>
<proteinExistence type="inferred from homology"/>
<keyword evidence="4" id="KW-0804">Transcription</keyword>
<dbReference type="EMBL" id="JACOPQ010000009">
    <property type="protein sequence ID" value="MBC5737802.1"/>
    <property type="molecule type" value="Genomic_DNA"/>
</dbReference>
<accession>A0A8J6JM46</accession>
<dbReference type="Proteomes" id="UP000607645">
    <property type="component" value="Unassembled WGS sequence"/>
</dbReference>
<keyword evidence="2" id="KW-0805">Transcription regulation</keyword>
<evidence type="ECO:0000313" key="6">
    <source>
        <dbReference type="EMBL" id="MBC5737802.1"/>
    </source>
</evidence>
<organism evidence="6 7">
    <name type="scientific">Lawsonibacter faecis</name>
    <dbReference type="NCBI Taxonomy" id="2763052"/>
    <lineage>
        <taxon>Bacteria</taxon>
        <taxon>Bacillati</taxon>
        <taxon>Bacillota</taxon>
        <taxon>Clostridia</taxon>
        <taxon>Eubacteriales</taxon>
        <taxon>Oscillospiraceae</taxon>
        <taxon>Lawsonibacter</taxon>
    </lineage>
</organism>
<evidence type="ECO:0000313" key="7">
    <source>
        <dbReference type="Proteomes" id="UP000607645"/>
    </source>
</evidence>
<evidence type="ECO:0000256" key="4">
    <source>
        <dbReference type="ARBA" id="ARBA00023163"/>
    </source>
</evidence>
<evidence type="ECO:0000256" key="3">
    <source>
        <dbReference type="ARBA" id="ARBA00023125"/>
    </source>
</evidence>
<dbReference type="Pfam" id="PF03466">
    <property type="entry name" value="LysR_substrate"/>
    <property type="match status" value="1"/>
</dbReference>
<comment type="caution">
    <text evidence="6">The sequence shown here is derived from an EMBL/GenBank/DDBJ whole genome shotgun (WGS) entry which is preliminary data.</text>
</comment>
<sequence length="296" mass="33738">MELRQMQYLIAIYEHGGLSAAAEKLFLTPQALSKSIRKLEEELDAPLFYREKNSLILTPFGKKVLPEVQRLVADYEDMMRRLEQISAQERGRVRLAFSHGVPNALSLDSLRSFEEAHPEAVVDMVELPDLLAEDAVRRETADIGFSIGVPQPAEQFEYLRLRHYQLCAVVHPDHPLAGRESLSIRDLKGQPLVTKNPYFKVFQMVEDCAERAGVELIYALRSPDEILWLRMLEDNRGVGIGVSFLRNPKKSSGSRLVHIPFDDELSWDIYVIVKRGHYLSRTAGELLDHMKGLAEE</sequence>
<dbReference type="GO" id="GO:0005829">
    <property type="term" value="C:cytosol"/>
    <property type="evidence" value="ECO:0007669"/>
    <property type="project" value="TreeGrafter"/>
</dbReference>
<dbReference type="SUPFAM" id="SSF46785">
    <property type="entry name" value="Winged helix' DNA-binding domain"/>
    <property type="match status" value="1"/>
</dbReference>
<evidence type="ECO:0000256" key="1">
    <source>
        <dbReference type="ARBA" id="ARBA00009437"/>
    </source>
</evidence>
<dbReference type="InterPro" id="IPR036390">
    <property type="entry name" value="WH_DNA-bd_sf"/>
</dbReference>
<dbReference type="InterPro" id="IPR000847">
    <property type="entry name" value="LysR_HTH_N"/>
</dbReference>
<name>A0A8J6JM46_9FIRM</name>
<evidence type="ECO:0000256" key="2">
    <source>
        <dbReference type="ARBA" id="ARBA00023015"/>
    </source>
</evidence>
<dbReference type="Gene3D" id="3.40.190.290">
    <property type="match status" value="1"/>
</dbReference>
<dbReference type="GO" id="GO:0003677">
    <property type="term" value="F:DNA binding"/>
    <property type="evidence" value="ECO:0007669"/>
    <property type="project" value="UniProtKB-KW"/>
</dbReference>
<dbReference type="Pfam" id="PF00126">
    <property type="entry name" value="HTH_1"/>
    <property type="match status" value="1"/>
</dbReference>
<dbReference type="AlphaFoldDB" id="A0A8J6JM46"/>
<evidence type="ECO:0000259" key="5">
    <source>
        <dbReference type="PROSITE" id="PS50931"/>
    </source>
</evidence>
<dbReference type="FunFam" id="1.10.10.10:FF:000001">
    <property type="entry name" value="LysR family transcriptional regulator"/>
    <property type="match status" value="1"/>
</dbReference>
<comment type="similarity">
    <text evidence="1">Belongs to the LysR transcriptional regulatory family.</text>
</comment>
<dbReference type="CDD" id="cd05466">
    <property type="entry name" value="PBP2_LTTR_substrate"/>
    <property type="match status" value="1"/>
</dbReference>